<comment type="caution">
    <text evidence="5">The sequence shown here is derived from an EMBL/GenBank/DDBJ whole genome shotgun (WGS) entry which is preliminary data.</text>
</comment>
<gene>
    <name evidence="5" type="ORF">SLS55_000411</name>
</gene>
<comment type="subcellular location">
    <subcellularLocation>
        <location evidence="1">Nucleus</location>
        <location evidence="1">Nucleolus</location>
    </subcellularLocation>
</comment>
<reference evidence="5 6" key="1">
    <citation type="submission" date="2024-02" db="EMBL/GenBank/DDBJ databases">
        <title>De novo assembly and annotation of 12 fungi associated with fruit tree decline syndrome in Ontario, Canada.</title>
        <authorList>
            <person name="Sulman M."/>
            <person name="Ellouze W."/>
            <person name="Ilyukhin E."/>
        </authorList>
    </citation>
    <scope>NUCLEOTIDE SEQUENCE [LARGE SCALE GENOMIC DNA]</scope>
    <source>
        <strain evidence="5 6">FDS-637</strain>
    </source>
</reference>
<dbReference type="Pfam" id="PF06229">
    <property type="entry name" value="FRG1"/>
    <property type="match status" value="2"/>
</dbReference>
<evidence type="ECO:0008006" key="7">
    <source>
        <dbReference type="Google" id="ProtNLM"/>
    </source>
</evidence>
<evidence type="ECO:0000256" key="1">
    <source>
        <dbReference type="ARBA" id="ARBA00004604"/>
    </source>
</evidence>
<organism evidence="5 6">
    <name type="scientific">Diplodia seriata</name>
    <dbReference type="NCBI Taxonomy" id="420778"/>
    <lineage>
        <taxon>Eukaryota</taxon>
        <taxon>Fungi</taxon>
        <taxon>Dikarya</taxon>
        <taxon>Ascomycota</taxon>
        <taxon>Pezizomycotina</taxon>
        <taxon>Dothideomycetes</taxon>
        <taxon>Dothideomycetes incertae sedis</taxon>
        <taxon>Botryosphaeriales</taxon>
        <taxon>Botryosphaeriaceae</taxon>
        <taxon>Diplodia</taxon>
    </lineage>
</organism>
<dbReference type="SUPFAM" id="SSF50405">
    <property type="entry name" value="Actin-crosslinking proteins"/>
    <property type="match status" value="1"/>
</dbReference>
<evidence type="ECO:0000256" key="4">
    <source>
        <dbReference type="SAM" id="MobiDB-lite"/>
    </source>
</evidence>
<evidence type="ECO:0000313" key="6">
    <source>
        <dbReference type="Proteomes" id="UP001430584"/>
    </source>
</evidence>
<keyword evidence="3" id="KW-0539">Nucleus</keyword>
<evidence type="ECO:0000256" key="3">
    <source>
        <dbReference type="ARBA" id="ARBA00023242"/>
    </source>
</evidence>
<evidence type="ECO:0000256" key="2">
    <source>
        <dbReference type="ARBA" id="ARBA00010878"/>
    </source>
</evidence>
<name>A0ABR3CU79_9PEZI</name>
<sequence length="283" mass="31349">MVKPLSFKGDKKPRKRKRAAADDNEDGAPAGKELSKAGSSAAPAAEDDDSWVTAEAASDISGPVTFVLPTDPASFLGCDANGTVFTSKVENMVEDDALTAEPHDVRQVWIAHRVAGSETFSFKGHHGKWVSPLSQFDGALTFHPRYLACDKFGVLSAQREAVSQDESFLCIPVADNPGTFAVQTQREKFIAVDEGKNEVRGDSENIDFNSTFRIRMQARFKPRPKTNKEQRAAEKISRKELEEMVGRPLEDDEVKKLKRSRRDGNFHETLLDVKVKGKHDKFA</sequence>
<dbReference type="InterPro" id="IPR008999">
    <property type="entry name" value="Actin-crosslinking"/>
</dbReference>
<dbReference type="InterPro" id="IPR010414">
    <property type="entry name" value="FRG1"/>
</dbReference>
<feature type="region of interest" description="Disordered" evidence="4">
    <location>
        <begin position="1"/>
        <end position="50"/>
    </location>
</feature>
<accession>A0ABR3CU79</accession>
<dbReference type="Gene3D" id="2.80.10.50">
    <property type="match status" value="1"/>
</dbReference>
<dbReference type="RefSeq" id="XP_066637201.1">
    <property type="nucleotide sequence ID" value="XM_066771922.1"/>
</dbReference>
<comment type="similarity">
    <text evidence="2">Belongs to the FRG1 family.</text>
</comment>
<evidence type="ECO:0000313" key="5">
    <source>
        <dbReference type="EMBL" id="KAL0264461.1"/>
    </source>
</evidence>
<dbReference type="GeneID" id="92004496"/>
<proteinExistence type="inferred from homology"/>
<dbReference type="CDD" id="cd23339">
    <property type="entry name" value="beta-trefoil_FSCN_fungal_FRG1-like"/>
    <property type="match status" value="1"/>
</dbReference>
<dbReference type="PANTHER" id="PTHR12928:SF0">
    <property type="entry name" value="FSHD REGION GENE 1"/>
    <property type="match status" value="1"/>
</dbReference>
<keyword evidence="6" id="KW-1185">Reference proteome</keyword>
<dbReference type="PANTHER" id="PTHR12928">
    <property type="entry name" value="FRG1 PROTEIN"/>
    <property type="match status" value="1"/>
</dbReference>
<dbReference type="Proteomes" id="UP001430584">
    <property type="component" value="Unassembled WGS sequence"/>
</dbReference>
<protein>
    <recommendedName>
        <fullName evidence="7">Frg1-like family protein</fullName>
    </recommendedName>
</protein>
<dbReference type="EMBL" id="JAJVCZ030000001">
    <property type="protein sequence ID" value="KAL0264461.1"/>
    <property type="molecule type" value="Genomic_DNA"/>
</dbReference>